<dbReference type="STRING" id="1841860.GCA_900157375_01251"/>
<evidence type="ECO:0000313" key="1">
    <source>
        <dbReference type="EMBL" id="SPM33446.1"/>
    </source>
</evidence>
<name>A0A2U3NPK6_9MYCO</name>
<organism evidence="1 2">
    <name type="scientific">Mycobacterium rhizamassiliense</name>
    <dbReference type="NCBI Taxonomy" id="1841860"/>
    <lineage>
        <taxon>Bacteria</taxon>
        <taxon>Bacillati</taxon>
        <taxon>Actinomycetota</taxon>
        <taxon>Actinomycetes</taxon>
        <taxon>Mycobacteriales</taxon>
        <taxon>Mycobacteriaceae</taxon>
        <taxon>Mycobacterium</taxon>
    </lineage>
</organism>
<accession>A0A2U3NPK6</accession>
<keyword evidence="2" id="KW-1185">Reference proteome</keyword>
<protein>
    <submittedName>
        <fullName evidence="1">Mycobacterium rhizamassiliense ORFan</fullName>
    </submittedName>
</protein>
<dbReference type="EMBL" id="FUFA01000002">
    <property type="protein sequence ID" value="SPM33446.1"/>
    <property type="molecule type" value="Genomic_DNA"/>
</dbReference>
<dbReference type="RefSeq" id="WP_077086815.1">
    <property type="nucleotide sequence ID" value="NZ_LT721901.1"/>
</dbReference>
<dbReference type="Proteomes" id="UP000240988">
    <property type="component" value="Unassembled WGS sequence"/>
</dbReference>
<gene>
    <name evidence="1" type="ORF">MRAB57_1250</name>
</gene>
<evidence type="ECO:0000313" key="2">
    <source>
        <dbReference type="Proteomes" id="UP000240988"/>
    </source>
</evidence>
<sequence>MSISLPSVRTAVVGAVGAGVLGGTMLFAATAVANAETTSPAPTPAVAPADSAHVNLASIWHHDPHHRHDLHHSVNIL</sequence>
<dbReference type="AlphaFoldDB" id="A0A2U3NPK6"/>
<reference evidence="1 2" key="1">
    <citation type="submission" date="2017-01" db="EMBL/GenBank/DDBJ databases">
        <authorList>
            <consortium name="Urmite Genomes"/>
        </authorList>
    </citation>
    <scope>NUCLEOTIDE SEQUENCE [LARGE SCALE GENOMIC DNA]</scope>
    <source>
        <strain evidence="1 2">AB57</strain>
    </source>
</reference>
<proteinExistence type="predicted"/>